<reference evidence="1 2" key="1">
    <citation type="submission" date="2020-07" db="EMBL/GenBank/DDBJ databases">
        <title>Draft whole-genome sequence of Heliobacterium chlorum DSM 3682, type strain.</title>
        <authorList>
            <person name="Kyndt J.A."/>
            <person name="Meyer T.E."/>
            <person name="Imhoff J.F."/>
        </authorList>
    </citation>
    <scope>NUCLEOTIDE SEQUENCE [LARGE SCALE GENOMIC DNA]</scope>
    <source>
        <strain evidence="1 2">DSM 3682</strain>
    </source>
</reference>
<organism evidence="1 2">
    <name type="scientific">Heliobacterium chlorum</name>
    <dbReference type="NCBI Taxonomy" id="2698"/>
    <lineage>
        <taxon>Bacteria</taxon>
        <taxon>Bacillati</taxon>
        <taxon>Bacillota</taxon>
        <taxon>Clostridia</taxon>
        <taxon>Eubacteriales</taxon>
        <taxon>Heliobacteriaceae</taxon>
        <taxon>Heliobacterium</taxon>
    </lineage>
</organism>
<sequence length="78" mass="8649">MAVSNFEQSLDPALWRCFDEIIRFGKTEVEQIGQLLRKKLSPGKGPSLPMESVTARLTGKSHAEIERICLDVLPPVLG</sequence>
<evidence type="ECO:0000313" key="1">
    <source>
        <dbReference type="EMBL" id="MBC9785335.1"/>
    </source>
</evidence>
<accession>A0ABR7T5V5</accession>
<evidence type="ECO:0000313" key="2">
    <source>
        <dbReference type="Proteomes" id="UP000617402"/>
    </source>
</evidence>
<keyword evidence="2" id="KW-1185">Reference proteome</keyword>
<dbReference type="Proteomes" id="UP000617402">
    <property type="component" value="Unassembled WGS sequence"/>
</dbReference>
<dbReference type="RefSeq" id="WP_188040803.1">
    <property type="nucleotide sequence ID" value="NZ_JACVHF010000013.1"/>
</dbReference>
<name>A0ABR7T5V5_HELCL</name>
<proteinExistence type="predicted"/>
<protein>
    <submittedName>
        <fullName evidence="1">Uncharacterized protein</fullName>
    </submittedName>
</protein>
<gene>
    <name evidence="1" type="ORF">H1S01_12525</name>
</gene>
<dbReference type="EMBL" id="JACVHF010000013">
    <property type="protein sequence ID" value="MBC9785335.1"/>
    <property type="molecule type" value="Genomic_DNA"/>
</dbReference>
<comment type="caution">
    <text evidence="1">The sequence shown here is derived from an EMBL/GenBank/DDBJ whole genome shotgun (WGS) entry which is preliminary data.</text>
</comment>